<organism evidence="1 2">
    <name type="scientific">Aphanomyces euteiches</name>
    <dbReference type="NCBI Taxonomy" id="100861"/>
    <lineage>
        <taxon>Eukaryota</taxon>
        <taxon>Sar</taxon>
        <taxon>Stramenopiles</taxon>
        <taxon>Oomycota</taxon>
        <taxon>Saprolegniomycetes</taxon>
        <taxon>Saprolegniales</taxon>
        <taxon>Verrucalvaceae</taxon>
        <taxon>Aphanomyces</taxon>
    </lineage>
</organism>
<reference evidence="1 2" key="1">
    <citation type="submission" date="2019-07" db="EMBL/GenBank/DDBJ databases">
        <title>Genomics analysis of Aphanomyces spp. identifies a new class of oomycete effector associated with host adaptation.</title>
        <authorList>
            <person name="Gaulin E."/>
        </authorList>
    </citation>
    <scope>NUCLEOTIDE SEQUENCE [LARGE SCALE GENOMIC DNA]</scope>
    <source>
        <strain evidence="1 2">ATCC 201684</strain>
    </source>
</reference>
<keyword evidence="2" id="KW-1185">Reference proteome</keyword>
<dbReference type="VEuPathDB" id="FungiDB:AeMF1_019391"/>
<dbReference type="Proteomes" id="UP000481153">
    <property type="component" value="Unassembled WGS sequence"/>
</dbReference>
<protein>
    <submittedName>
        <fullName evidence="1">Uncharacterized protein</fullName>
    </submittedName>
</protein>
<dbReference type="AlphaFoldDB" id="A0A6G0X8M5"/>
<evidence type="ECO:0000313" key="1">
    <source>
        <dbReference type="EMBL" id="KAF0736234.1"/>
    </source>
</evidence>
<accession>A0A6G0X8M5</accession>
<evidence type="ECO:0000313" key="2">
    <source>
        <dbReference type="Proteomes" id="UP000481153"/>
    </source>
</evidence>
<proteinExistence type="predicted"/>
<name>A0A6G0X8M5_9STRA</name>
<gene>
    <name evidence="1" type="ORF">Ae201684_007256</name>
</gene>
<sequence>MTPPHLQCQYAYKTCTNPRTMKRDGHVHKLCAYHRSRANSVQKTYAIKRRQRTQELRQDKETVVSSFEPIPFVVDAPLAVQGDDLVALAVLFDTDILDEMEFLSTVHQNDDDSFHCLL</sequence>
<comment type="caution">
    <text evidence="1">The sequence shown here is derived from an EMBL/GenBank/DDBJ whole genome shotgun (WGS) entry which is preliminary data.</text>
</comment>
<dbReference type="EMBL" id="VJMJ01000089">
    <property type="protein sequence ID" value="KAF0736234.1"/>
    <property type="molecule type" value="Genomic_DNA"/>
</dbReference>